<dbReference type="InterPro" id="IPR027417">
    <property type="entry name" value="P-loop_NTPase"/>
</dbReference>
<organism evidence="1">
    <name type="scientific">marine sediment metagenome</name>
    <dbReference type="NCBI Taxonomy" id="412755"/>
    <lineage>
        <taxon>unclassified sequences</taxon>
        <taxon>metagenomes</taxon>
        <taxon>ecological metagenomes</taxon>
    </lineage>
</organism>
<proteinExistence type="predicted"/>
<dbReference type="AlphaFoldDB" id="X1I563"/>
<comment type="caution">
    <text evidence="1">The sequence shown here is derived from an EMBL/GenBank/DDBJ whole genome shotgun (WGS) entry which is preliminary data.</text>
</comment>
<feature type="non-terminal residue" evidence="1">
    <location>
        <position position="1"/>
    </location>
</feature>
<dbReference type="SUPFAM" id="SSF52540">
    <property type="entry name" value="P-loop containing nucleoside triphosphate hydrolases"/>
    <property type="match status" value="1"/>
</dbReference>
<name>X1I563_9ZZZZ</name>
<accession>X1I563</accession>
<sequence length="233" mass="27088">NPLENKVIQTIEKIESQGEEDYYDFCTVYQLEDEIQNNLFNQEFNQPHLLWIFIDPQTKKKTPPFTNELLFAISTRILNKSHINLFVFGPTNSGKSEFAQATAKYYKSEFYRLLRIHIIVHFGFSDADLDDLFPNLGYGHIFIRDESGGVSGEDSGLLKVRIGNLIRIIRAHQNSFIYVNPDLIEVPLVDYYIRIAGKKGVYYCSECDQEYINKRICPVCKNSELEVVYFKCK</sequence>
<protein>
    <submittedName>
        <fullName evidence="1">Uncharacterized protein</fullName>
    </submittedName>
</protein>
<reference evidence="1" key="1">
    <citation type="journal article" date="2014" name="Front. Microbiol.">
        <title>High frequency of phylogenetically diverse reductive dehalogenase-homologous genes in deep subseafloor sedimentary metagenomes.</title>
        <authorList>
            <person name="Kawai M."/>
            <person name="Futagami T."/>
            <person name="Toyoda A."/>
            <person name="Takaki Y."/>
            <person name="Nishi S."/>
            <person name="Hori S."/>
            <person name="Arai W."/>
            <person name="Tsubouchi T."/>
            <person name="Morono Y."/>
            <person name="Uchiyama I."/>
            <person name="Ito T."/>
            <person name="Fujiyama A."/>
            <person name="Inagaki F."/>
            <person name="Takami H."/>
        </authorList>
    </citation>
    <scope>NUCLEOTIDE SEQUENCE</scope>
    <source>
        <strain evidence="1">Expedition CK06-06</strain>
    </source>
</reference>
<feature type="non-terminal residue" evidence="1">
    <location>
        <position position="233"/>
    </location>
</feature>
<dbReference type="EMBL" id="BARU01040282">
    <property type="protein sequence ID" value="GAH76857.1"/>
    <property type="molecule type" value="Genomic_DNA"/>
</dbReference>
<evidence type="ECO:0000313" key="1">
    <source>
        <dbReference type="EMBL" id="GAH76857.1"/>
    </source>
</evidence>
<gene>
    <name evidence="1" type="ORF">S03H2_62296</name>
</gene>